<dbReference type="InterPro" id="IPR054786">
    <property type="entry name" value="MYPU_1760-like"/>
</dbReference>
<dbReference type="PROSITE" id="PS51257">
    <property type="entry name" value="PROKAR_LIPOPROTEIN"/>
    <property type="match status" value="1"/>
</dbReference>
<dbReference type="EMBL" id="LR214951">
    <property type="protein sequence ID" value="VEU59764.1"/>
    <property type="molecule type" value="Genomic_DNA"/>
</dbReference>
<sequence length="519" mass="62663">MKKYYFFNKFFYFFGFVLIPTFFAVSCYEIKQKKIEIKSQKYNFSIIQYSKNNNFFLNENELNILIQNIENKLFFGPEINFLKNIIIDQDILFFQKKNNLNNEGKFISNTQQIFINTDKYRNIKKSNDKIEILTQLIYHEYIHYLDSVYLSNKEEIKENNVIKFSNKQYLKKFVQNFFKYLNYTNDKFINFKPNLSFVEKNNFFNFKTANEIAKLNMQKELTNNYFLDKKNKMFSVYAKNGLLTQKNETLDFLINYYYSLEEIIAIEIFKHFYLPNKNTINYDQNSFLNEWSRTAKIIRKNDNFFIENLFVNTTAFSGKILNNDDFILELDNQIELLYNLLLKQFNYGLNISAVFYKDETYLTNDSKIKNTRNFSNYSFVGYTKEKYDFLILQNKNNENIKVNLNYQNKEIYKAKKSFDSASYNLLSNDYYVYTSDFFNIEEINEQFFPKFWKDKNNNGKIEPNELVVANNFTFNNKTISSKRSFFDNLSYDHQFIIINNFENKKWFKIVKKKGKHGNA</sequence>
<dbReference type="InterPro" id="IPR018247">
    <property type="entry name" value="EF_Hand_1_Ca_BS"/>
</dbReference>
<dbReference type="PROSITE" id="PS00018">
    <property type="entry name" value="EF_HAND_1"/>
    <property type="match status" value="1"/>
</dbReference>
<gene>
    <name evidence="1" type="ORF">NCTC10166_00749</name>
</gene>
<reference evidence="1 2" key="1">
    <citation type="submission" date="2019-01" db="EMBL/GenBank/DDBJ databases">
        <authorList>
            <consortium name="Pathogen Informatics"/>
        </authorList>
    </citation>
    <scope>NUCLEOTIDE SEQUENCE [LARGE SCALE GENOMIC DNA]</scope>
    <source>
        <strain evidence="1 2">NCTC10166</strain>
    </source>
</reference>
<accession>A0A449A6A2</accession>
<dbReference type="OrthoDB" id="393673at2"/>
<evidence type="ECO:0000313" key="2">
    <source>
        <dbReference type="Proteomes" id="UP000289440"/>
    </source>
</evidence>
<dbReference type="AlphaFoldDB" id="A0A449A6A2"/>
<evidence type="ECO:0008006" key="3">
    <source>
        <dbReference type="Google" id="ProtNLM"/>
    </source>
</evidence>
<dbReference type="RefSeq" id="WP_129720133.1">
    <property type="nucleotide sequence ID" value="NZ_LR214951.1"/>
</dbReference>
<keyword evidence="2" id="KW-1185">Reference proteome</keyword>
<dbReference type="KEGG" id="mnu:NCTC10166_00749"/>
<organism evidence="1 2">
    <name type="scientific">Mesomycoplasma neurolyticum</name>
    <dbReference type="NCBI Taxonomy" id="2120"/>
    <lineage>
        <taxon>Bacteria</taxon>
        <taxon>Bacillati</taxon>
        <taxon>Mycoplasmatota</taxon>
        <taxon>Mycoplasmoidales</taxon>
        <taxon>Metamycoplasmataceae</taxon>
        <taxon>Mesomycoplasma</taxon>
    </lineage>
</organism>
<name>A0A449A6A2_9BACT</name>
<dbReference type="NCBIfam" id="NF045830">
    <property type="entry name" value="MYPU_1760_HExxH"/>
    <property type="match status" value="1"/>
</dbReference>
<proteinExistence type="predicted"/>
<protein>
    <recommendedName>
        <fullName evidence="3">Lipoprotein</fullName>
    </recommendedName>
</protein>
<evidence type="ECO:0000313" key="1">
    <source>
        <dbReference type="EMBL" id="VEU59764.1"/>
    </source>
</evidence>
<dbReference type="Proteomes" id="UP000289440">
    <property type="component" value="Chromosome"/>
</dbReference>